<sequence>MGTFADEARSRLANLLRMAGNSERDRALIIAYVESTPEPPPLGPRGIHTSGCPRCRNTMWGQRDRDGRPISVCARCGFVKEADGGLS</sequence>
<comment type="caution">
    <text evidence="1">The sequence shown here is derived from an EMBL/GenBank/DDBJ whole genome shotgun (WGS) entry which is preliminary data.</text>
</comment>
<organism evidence="1 2">
    <name type="scientific">Streptomyces noursei</name>
    <name type="common">Streptomyces albulus</name>
    <dbReference type="NCBI Taxonomy" id="1971"/>
    <lineage>
        <taxon>Bacteria</taxon>
        <taxon>Bacillati</taxon>
        <taxon>Actinomycetota</taxon>
        <taxon>Actinomycetes</taxon>
        <taxon>Kitasatosporales</taxon>
        <taxon>Streptomycetaceae</taxon>
        <taxon>Streptomyces</taxon>
    </lineage>
</organism>
<dbReference type="eggNOG" id="ENOG50309F4">
    <property type="taxonomic scope" value="Bacteria"/>
</dbReference>
<protein>
    <submittedName>
        <fullName evidence="1">Uncharacterized protein</fullName>
    </submittedName>
</protein>
<gene>
    <name evidence="1" type="ORF">SALB_01277</name>
</gene>
<evidence type="ECO:0000313" key="2">
    <source>
        <dbReference type="Proteomes" id="UP000288351"/>
    </source>
</evidence>
<reference evidence="1 2" key="1">
    <citation type="journal article" date="2019" name="Microbiol. Resour. Announc.">
        <title>Draft Genome Sequence of the Most Traditional epsilon-Poly-l-Lysine Producer, Streptomyces albulus NBRC14147.</title>
        <authorList>
            <person name="Yamanaka K."/>
            <person name="Hamano Y."/>
        </authorList>
    </citation>
    <scope>NUCLEOTIDE SEQUENCE [LARGE SCALE GENOMIC DNA]</scope>
    <source>
        <strain evidence="1 2">NBRC 14147</strain>
    </source>
</reference>
<name>A0A059VUC9_STRNR</name>
<evidence type="ECO:0000313" key="1">
    <source>
        <dbReference type="EMBL" id="GCB88606.1"/>
    </source>
</evidence>
<dbReference type="STRING" id="68570.DC74_474"/>
<accession>A0A059VUC9</accession>
<dbReference type="RefSeq" id="WP_016578069.1">
    <property type="nucleotide sequence ID" value="NZ_BHXC01000006.1"/>
</dbReference>
<dbReference type="AlphaFoldDB" id="A0A059VUC9"/>
<dbReference type="Proteomes" id="UP000288351">
    <property type="component" value="Unassembled WGS sequence"/>
</dbReference>
<dbReference type="EMBL" id="BHXC01000006">
    <property type="protein sequence ID" value="GCB88606.1"/>
    <property type="molecule type" value="Genomic_DNA"/>
</dbReference>
<proteinExistence type="predicted"/>